<evidence type="ECO:0000313" key="4">
    <source>
        <dbReference type="Proteomes" id="UP001152024"/>
    </source>
</evidence>
<evidence type="ECO:0000256" key="2">
    <source>
        <dbReference type="SAM" id="Phobius"/>
    </source>
</evidence>
<feature type="compositionally biased region" description="Basic and acidic residues" evidence="1">
    <location>
        <begin position="1"/>
        <end position="13"/>
    </location>
</feature>
<evidence type="ECO:0000313" key="3">
    <source>
        <dbReference type="EMBL" id="KAJ4139776.1"/>
    </source>
</evidence>
<accession>A0ABQ8RPK7</accession>
<gene>
    <name evidence="3" type="ORF">NW768_001120</name>
</gene>
<keyword evidence="4" id="KW-1185">Reference proteome</keyword>
<name>A0ABQ8RPK7_FUSEQ</name>
<evidence type="ECO:0000256" key="1">
    <source>
        <dbReference type="SAM" id="MobiDB-lite"/>
    </source>
</evidence>
<dbReference type="Proteomes" id="UP001152024">
    <property type="component" value="Unassembled WGS sequence"/>
</dbReference>
<feature type="transmembrane region" description="Helical" evidence="2">
    <location>
        <begin position="39"/>
        <end position="61"/>
    </location>
</feature>
<keyword evidence="2" id="KW-0812">Transmembrane</keyword>
<reference evidence="3" key="1">
    <citation type="submission" date="2022-09" db="EMBL/GenBank/DDBJ databases">
        <title>Fusarium specimens isolated from Avocado Roots.</title>
        <authorList>
            <person name="Stajich J."/>
            <person name="Roper C."/>
            <person name="Heimlech-Rivalta G."/>
        </authorList>
    </citation>
    <scope>NUCLEOTIDE SEQUENCE</scope>
    <source>
        <strain evidence="3">CF00095</strain>
    </source>
</reference>
<keyword evidence="2" id="KW-1133">Transmembrane helix</keyword>
<feature type="transmembrane region" description="Helical" evidence="2">
    <location>
        <begin position="129"/>
        <end position="149"/>
    </location>
</feature>
<feature type="transmembrane region" description="Helical" evidence="2">
    <location>
        <begin position="73"/>
        <end position="93"/>
    </location>
</feature>
<protein>
    <submittedName>
        <fullName evidence="3">Uncharacterized protein</fullName>
    </submittedName>
</protein>
<dbReference type="EMBL" id="JAOQBH010000002">
    <property type="protein sequence ID" value="KAJ4139776.1"/>
    <property type="molecule type" value="Genomic_DNA"/>
</dbReference>
<sequence>MSSRVAFDDESKQDTPVSRGWPSNPRTLKESSLLTWQKLLLSSSLVLIPAPFMVLAVYMISLDQQPESQLGSCVLEAASIAATLWPIAFAAVLGTALRSVALYTCERGTTLGTLEILMGSLTMTSTLKLLVWVHLVSFWSPLLILAWTLSPLGGQSVLRAVTINTEVIQHDFPIVSYPSTNWTAGFDWLPVLYAPPFGLRTIFGAAFSSSSTRLMHANGSSPKFGDTLKQVGGPDEARRIMQQDTWGNARIPFLHMLDGYDSTDPHAWVDVPNDAVPPYESLIGVPIRGIPPTREGNATMLIQSSYISLSCDPLINGTSWLEENISRLVLAGPEAALGNINVGFNNCSFFSAPRHNEYAFRNKFTVPPIQFDLLNDQYLNTNGSTFNLTMARPLPTRVTRGA</sequence>
<feature type="region of interest" description="Disordered" evidence="1">
    <location>
        <begin position="1"/>
        <end position="25"/>
    </location>
</feature>
<comment type="caution">
    <text evidence="3">The sequence shown here is derived from an EMBL/GenBank/DDBJ whole genome shotgun (WGS) entry which is preliminary data.</text>
</comment>
<organism evidence="3 4">
    <name type="scientific">Fusarium equiseti</name>
    <name type="common">Fusarium scirpi</name>
    <dbReference type="NCBI Taxonomy" id="61235"/>
    <lineage>
        <taxon>Eukaryota</taxon>
        <taxon>Fungi</taxon>
        <taxon>Dikarya</taxon>
        <taxon>Ascomycota</taxon>
        <taxon>Pezizomycotina</taxon>
        <taxon>Sordariomycetes</taxon>
        <taxon>Hypocreomycetidae</taxon>
        <taxon>Hypocreales</taxon>
        <taxon>Nectriaceae</taxon>
        <taxon>Fusarium</taxon>
        <taxon>Fusarium incarnatum-equiseti species complex</taxon>
    </lineage>
</organism>
<proteinExistence type="predicted"/>
<keyword evidence="2" id="KW-0472">Membrane</keyword>